<keyword evidence="2" id="KW-0808">Transferase</keyword>
<dbReference type="PANTHER" id="PTHR45646:SF11">
    <property type="entry name" value="SERINE_THREONINE-PROTEIN KINASE DOA"/>
    <property type="match status" value="1"/>
</dbReference>
<keyword evidence="9" id="KW-1185">Reference proteome</keyword>
<sequence>MGLAGSTIQTPGPSLHDMMLFDVDRVIESLGVDREFMRDVKSRRLWSRDEWMDAVRTPAVDKEGFAELWLRTTSLSEEPPIKPIRKLSFENYIFIYFSKIIQLVEHFDYHGHCCLVFKLYGLSVFDFQRKYNFRPYHIDDTRHIMYQICYAVKFLHDNKLTHTDLKPENVLFVCDDSYTEKFGNVIFSTLLLRSKNNPFLDRLVTWVEKQIIYNKGKRSAQWMDEDEVPKHFPKSKMHPKKTMVTLW</sequence>
<dbReference type="Pfam" id="PF01359">
    <property type="entry name" value="Transposase_1"/>
    <property type="match status" value="1"/>
</dbReference>
<dbReference type="SUPFAM" id="SSF56112">
    <property type="entry name" value="Protein kinase-like (PK-like)"/>
    <property type="match status" value="1"/>
</dbReference>
<feature type="domain" description="Protein kinase" evidence="7">
    <location>
        <begin position="1"/>
        <end position="247"/>
    </location>
</feature>
<dbReference type="SMART" id="SM00220">
    <property type="entry name" value="S_TKc"/>
    <property type="match status" value="1"/>
</dbReference>
<dbReference type="Proteomes" id="UP001303046">
    <property type="component" value="Unassembled WGS sequence"/>
</dbReference>
<proteinExistence type="inferred from homology"/>
<evidence type="ECO:0000313" key="9">
    <source>
        <dbReference type="Proteomes" id="UP001303046"/>
    </source>
</evidence>
<dbReference type="InterPro" id="IPR008271">
    <property type="entry name" value="Ser/Thr_kinase_AS"/>
</dbReference>
<dbReference type="Gene3D" id="1.10.510.10">
    <property type="entry name" value="Transferase(Phosphotransferase) domain 1"/>
    <property type="match status" value="1"/>
</dbReference>
<keyword evidence="1" id="KW-0723">Serine/threonine-protein kinase</keyword>
<keyword evidence="4" id="KW-0418">Kinase</keyword>
<evidence type="ECO:0000256" key="3">
    <source>
        <dbReference type="ARBA" id="ARBA00022741"/>
    </source>
</evidence>
<dbReference type="PANTHER" id="PTHR45646">
    <property type="entry name" value="SERINE/THREONINE-PROTEIN KINASE DOA-RELATED"/>
    <property type="match status" value="1"/>
</dbReference>
<comment type="similarity">
    <text evidence="6">Belongs to the protein kinase superfamily. CMGC Ser/Thr protein kinase family. Lammer subfamily.</text>
</comment>
<name>A0ABR1EHK5_NECAM</name>
<evidence type="ECO:0000256" key="4">
    <source>
        <dbReference type="ARBA" id="ARBA00022777"/>
    </source>
</evidence>
<dbReference type="EMBL" id="JAVFWL010000006">
    <property type="protein sequence ID" value="KAK6761246.1"/>
    <property type="molecule type" value="Genomic_DNA"/>
</dbReference>
<comment type="caution">
    <text evidence="8">The sequence shown here is derived from an EMBL/GenBank/DDBJ whole genome shotgun (WGS) entry which is preliminary data.</text>
</comment>
<dbReference type="PROSITE" id="PS00108">
    <property type="entry name" value="PROTEIN_KINASE_ST"/>
    <property type="match status" value="1"/>
</dbReference>
<keyword evidence="3" id="KW-0547">Nucleotide-binding</keyword>
<reference evidence="8 9" key="1">
    <citation type="submission" date="2023-08" db="EMBL/GenBank/DDBJ databases">
        <title>A Necator americanus chromosomal reference genome.</title>
        <authorList>
            <person name="Ilik V."/>
            <person name="Petrzelkova K.J."/>
            <person name="Pardy F."/>
            <person name="Fuh T."/>
            <person name="Niatou-Singa F.S."/>
            <person name="Gouil Q."/>
            <person name="Baker L."/>
            <person name="Ritchie M.E."/>
            <person name="Jex A.R."/>
            <person name="Gazzola D."/>
            <person name="Li H."/>
            <person name="Toshio Fujiwara R."/>
            <person name="Zhan B."/>
            <person name="Aroian R.V."/>
            <person name="Pafco B."/>
            <person name="Schwarz E.M."/>
        </authorList>
    </citation>
    <scope>NUCLEOTIDE SEQUENCE [LARGE SCALE GENOMIC DNA]</scope>
    <source>
        <strain evidence="8 9">Aroian</strain>
        <tissue evidence="8">Whole animal</tissue>
    </source>
</reference>
<dbReference type="InterPro" id="IPR000719">
    <property type="entry name" value="Prot_kinase_dom"/>
</dbReference>
<dbReference type="Pfam" id="PF00069">
    <property type="entry name" value="Pkinase"/>
    <property type="match status" value="1"/>
</dbReference>
<evidence type="ECO:0000256" key="5">
    <source>
        <dbReference type="ARBA" id="ARBA00022840"/>
    </source>
</evidence>
<evidence type="ECO:0000256" key="2">
    <source>
        <dbReference type="ARBA" id="ARBA00022679"/>
    </source>
</evidence>
<keyword evidence="5" id="KW-0067">ATP-binding</keyword>
<dbReference type="InterPro" id="IPR036397">
    <property type="entry name" value="RNaseH_sf"/>
</dbReference>
<accession>A0ABR1EHK5</accession>
<dbReference type="InterPro" id="IPR051175">
    <property type="entry name" value="CLK_kinases"/>
</dbReference>
<dbReference type="PROSITE" id="PS50011">
    <property type="entry name" value="PROTEIN_KINASE_DOM"/>
    <property type="match status" value="1"/>
</dbReference>
<evidence type="ECO:0000259" key="7">
    <source>
        <dbReference type="PROSITE" id="PS50011"/>
    </source>
</evidence>
<dbReference type="InterPro" id="IPR001888">
    <property type="entry name" value="Transposase_1"/>
</dbReference>
<dbReference type="Gene3D" id="3.30.420.10">
    <property type="entry name" value="Ribonuclease H-like superfamily/Ribonuclease H"/>
    <property type="match status" value="1"/>
</dbReference>
<gene>
    <name evidence="8" type="primary">Necator_chrX.g22509</name>
    <name evidence="8" type="ORF">RB195_022346</name>
</gene>
<organism evidence="8 9">
    <name type="scientific">Necator americanus</name>
    <name type="common">Human hookworm</name>
    <dbReference type="NCBI Taxonomy" id="51031"/>
    <lineage>
        <taxon>Eukaryota</taxon>
        <taxon>Metazoa</taxon>
        <taxon>Ecdysozoa</taxon>
        <taxon>Nematoda</taxon>
        <taxon>Chromadorea</taxon>
        <taxon>Rhabditida</taxon>
        <taxon>Rhabditina</taxon>
        <taxon>Rhabditomorpha</taxon>
        <taxon>Strongyloidea</taxon>
        <taxon>Ancylostomatidae</taxon>
        <taxon>Bunostominae</taxon>
        <taxon>Necator</taxon>
    </lineage>
</organism>
<evidence type="ECO:0000313" key="8">
    <source>
        <dbReference type="EMBL" id="KAK6761246.1"/>
    </source>
</evidence>
<dbReference type="InterPro" id="IPR011009">
    <property type="entry name" value="Kinase-like_dom_sf"/>
</dbReference>
<protein>
    <recommendedName>
        <fullName evidence="7">Protein kinase domain-containing protein</fullName>
    </recommendedName>
</protein>
<evidence type="ECO:0000256" key="1">
    <source>
        <dbReference type="ARBA" id="ARBA00022527"/>
    </source>
</evidence>
<evidence type="ECO:0000256" key="6">
    <source>
        <dbReference type="ARBA" id="ARBA00037966"/>
    </source>
</evidence>